<comment type="caution">
    <text evidence="2">The sequence shown here is derived from an EMBL/GenBank/DDBJ whole genome shotgun (WGS) entry which is preliminary data.</text>
</comment>
<dbReference type="InterPro" id="IPR044730">
    <property type="entry name" value="RNase_H-like_dom_plant"/>
</dbReference>
<gene>
    <name evidence="2" type="ORF">RJ639_046533</name>
</gene>
<evidence type="ECO:0000313" key="2">
    <source>
        <dbReference type="EMBL" id="KAK3020321.1"/>
    </source>
</evidence>
<dbReference type="PANTHER" id="PTHR34023">
    <property type="entry name" value="RNASE H DOMAIN-CONTAINING PROTEIN"/>
    <property type="match status" value="1"/>
</dbReference>
<dbReference type="GO" id="GO:0004523">
    <property type="term" value="F:RNA-DNA hybrid ribonuclease activity"/>
    <property type="evidence" value="ECO:0007669"/>
    <property type="project" value="InterPro"/>
</dbReference>
<dbReference type="Proteomes" id="UP001188597">
    <property type="component" value="Unassembled WGS sequence"/>
</dbReference>
<dbReference type="Pfam" id="PF13456">
    <property type="entry name" value="RVT_3"/>
    <property type="match status" value="1"/>
</dbReference>
<dbReference type="AlphaFoldDB" id="A0AA88W387"/>
<evidence type="ECO:0000259" key="1">
    <source>
        <dbReference type="Pfam" id="PF13456"/>
    </source>
</evidence>
<evidence type="ECO:0000313" key="3">
    <source>
        <dbReference type="Proteomes" id="UP001188597"/>
    </source>
</evidence>
<sequence length="113" mass="13143">MQNPSFHVALSFKKRMNTNLIIETDSTAAIQLILEQENTNHQLRGLVSDCRYIVQRCRYQIHHTLREGNKCANLLANYGADQPHPLTYVFKPNRELEFILSADLRGTAYMRHE</sequence>
<proteinExistence type="predicted"/>
<feature type="domain" description="RNase H type-1" evidence="1">
    <location>
        <begin position="18"/>
        <end position="78"/>
    </location>
</feature>
<keyword evidence="3" id="KW-1185">Reference proteome</keyword>
<protein>
    <recommendedName>
        <fullName evidence="1">RNase H type-1 domain-containing protein</fullName>
    </recommendedName>
</protein>
<dbReference type="GO" id="GO:0003676">
    <property type="term" value="F:nucleic acid binding"/>
    <property type="evidence" value="ECO:0007669"/>
    <property type="project" value="InterPro"/>
</dbReference>
<dbReference type="SUPFAM" id="SSF53098">
    <property type="entry name" value="Ribonuclease H-like"/>
    <property type="match status" value="1"/>
</dbReference>
<organism evidence="2 3">
    <name type="scientific">Escallonia herrerae</name>
    <dbReference type="NCBI Taxonomy" id="1293975"/>
    <lineage>
        <taxon>Eukaryota</taxon>
        <taxon>Viridiplantae</taxon>
        <taxon>Streptophyta</taxon>
        <taxon>Embryophyta</taxon>
        <taxon>Tracheophyta</taxon>
        <taxon>Spermatophyta</taxon>
        <taxon>Magnoliopsida</taxon>
        <taxon>eudicotyledons</taxon>
        <taxon>Gunneridae</taxon>
        <taxon>Pentapetalae</taxon>
        <taxon>asterids</taxon>
        <taxon>campanulids</taxon>
        <taxon>Escalloniales</taxon>
        <taxon>Escalloniaceae</taxon>
        <taxon>Escallonia</taxon>
    </lineage>
</organism>
<dbReference type="EMBL" id="JAVXUP010000820">
    <property type="protein sequence ID" value="KAK3020321.1"/>
    <property type="molecule type" value="Genomic_DNA"/>
</dbReference>
<dbReference type="InterPro" id="IPR012337">
    <property type="entry name" value="RNaseH-like_sf"/>
</dbReference>
<dbReference type="PANTHER" id="PTHR34023:SF4">
    <property type="entry name" value="RNASE H TYPE-1 DOMAIN-CONTAINING PROTEIN"/>
    <property type="match status" value="1"/>
</dbReference>
<dbReference type="Gene3D" id="3.30.420.10">
    <property type="entry name" value="Ribonuclease H-like superfamily/Ribonuclease H"/>
    <property type="match status" value="1"/>
</dbReference>
<dbReference type="InterPro" id="IPR036397">
    <property type="entry name" value="RNaseH_sf"/>
</dbReference>
<name>A0AA88W387_9ASTE</name>
<reference evidence="2" key="1">
    <citation type="submission" date="2022-12" db="EMBL/GenBank/DDBJ databases">
        <title>Draft genome assemblies for two species of Escallonia (Escalloniales).</title>
        <authorList>
            <person name="Chanderbali A."/>
            <person name="Dervinis C."/>
            <person name="Anghel I."/>
            <person name="Soltis D."/>
            <person name="Soltis P."/>
            <person name="Zapata F."/>
        </authorList>
    </citation>
    <scope>NUCLEOTIDE SEQUENCE</scope>
    <source>
        <strain evidence="2">UCBG64.0493</strain>
        <tissue evidence="2">Leaf</tissue>
    </source>
</reference>
<dbReference type="InterPro" id="IPR002156">
    <property type="entry name" value="RNaseH_domain"/>
</dbReference>
<accession>A0AA88W387</accession>
<dbReference type="CDD" id="cd06222">
    <property type="entry name" value="RNase_H_like"/>
    <property type="match status" value="1"/>
</dbReference>